<dbReference type="VEuPathDB" id="FungiDB:MCYG_01960"/>
<dbReference type="STRING" id="554155.C5FIQ0"/>
<dbReference type="GeneID" id="9229078"/>
<dbReference type="EMBL" id="DS995702">
    <property type="protein sequence ID" value="EEQ29141.1"/>
    <property type="molecule type" value="Genomic_DNA"/>
</dbReference>
<organism evidence="2 3">
    <name type="scientific">Arthroderma otae (strain ATCC MYA-4605 / CBS 113480)</name>
    <name type="common">Microsporum canis</name>
    <dbReference type="NCBI Taxonomy" id="554155"/>
    <lineage>
        <taxon>Eukaryota</taxon>
        <taxon>Fungi</taxon>
        <taxon>Dikarya</taxon>
        <taxon>Ascomycota</taxon>
        <taxon>Pezizomycotina</taxon>
        <taxon>Eurotiomycetes</taxon>
        <taxon>Eurotiomycetidae</taxon>
        <taxon>Onygenales</taxon>
        <taxon>Arthrodermataceae</taxon>
        <taxon>Microsporum</taxon>
    </lineage>
</organism>
<evidence type="ECO:0000313" key="2">
    <source>
        <dbReference type="EMBL" id="EEQ29141.1"/>
    </source>
</evidence>
<dbReference type="eggNOG" id="ENOG502SUUJ">
    <property type="taxonomic scope" value="Eukaryota"/>
</dbReference>
<name>C5FIQ0_ARTOC</name>
<keyword evidence="3" id="KW-1185">Reference proteome</keyword>
<dbReference type="Proteomes" id="UP000002035">
    <property type="component" value="Unassembled WGS sequence"/>
</dbReference>
<sequence>MALNPIPDNDPNFPRWLLDLEKWAIRPYQEIQEELGGKPEYGIISYTWGKYAIGIQNPADLPQGIMWDVPLVSAFSLNEAQRVMKSMKRRYVWWDWMCVPQGRAPDLSNDLLRAKGEEIGKQMAIYRGATSSIVWVHQTNWAKESSMRTLLKDGIPPAAGDFSTFFSAVLGILEDVRETEPWLKSIWTLQEGVLLSETILLDHDGNVLEDERFIHNNGCASVIDLTAGITQLVIRLGADFMRLSNRGEAEEDEETPLMAYIRQGKNYAYVAGVLATIMRSGLVAYAKGSPLYILSGKVGRFSSQPEDYCWALLGALDLTFPNTWYHQGEDMDLVKKEFFKPLLERWQWNLFLVAGVVNSGEYDALSWPERVVDGKMLSLGIYFDVFWKKNLPKLSWVDANQENGMADMIILNSSEGENQCALWKLTQPGRCRRYVQTEVMKAKEAIVRVENVEDCPPEVSRSYLPIADLDKQSNRPGTRCIEIEPLDETTGLFRGVVDLWVAEDAVAKMECVSFRLVGRTS</sequence>
<gene>
    <name evidence="2" type="ORF">MCYG_01960</name>
</gene>
<dbReference type="RefSeq" id="XP_002849026.1">
    <property type="nucleotide sequence ID" value="XM_002848980.1"/>
</dbReference>
<evidence type="ECO:0000313" key="3">
    <source>
        <dbReference type="Proteomes" id="UP000002035"/>
    </source>
</evidence>
<dbReference type="Pfam" id="PF06985">
    <property type="entry name" value="HET"/>
    <property type="match status" value="1"/>
</dbReference>
<accession>C5FIQ0</accession>
<protein>
    <recommendedName>
        <fullName evidence="1">Heterokaryon incompatibility domain-containing protein</fullName>
    </recommendedName>
</protein>
<dbReference type="HOGENOM" id="CLU_038481_0_0_1"/>
<proteinExistence type="predicted"/>
<dbReference type="AlphaFoldDB" id="C5FIQ0"/>
<dbReference type="OrthoDB" id="2157530at2759"/>
<reference evidence="3" key="1">
    <citation type="journal article" date="2012" name="MBio">
        <title>Comparative genome analysis of Trichophyton rubrum and related dermatophytes reveals candidate genes involved in infection.</title>
        <authorList>
            <person name="Martinez D.A."/>
            <person name="Oliver B.G."/>
            <person name="Graeser Y."/>
            <person name="Goldberg J.M."/>
            <person name="Li W."/>
            <person name="Martinez-Rossi N.M."/>
            <person name="Monod M."/>
            <person name="Shelest E."/>
            <person name="Barton R.C."/>
            <person name="Birch E."/>
            <person name="Brakhage A.A."/>
            <person name="Chen Z."/>
            <person name="Gurr S.J."/>
            <person name="Heiman D."/>
            <person name="Heitman J."/>
            <person name="Kosti I."/>
            <person name="Rossi A."/>
            <person name="Saif S."/>
            <person name="Samalova M."/>
            <person name="Saunders C.W."/>
            <person name="Shea T."/>
            <person name="Summerbell R.C."/>
            <person name="Xu J."/>
            <person name="Young S."/>
            <person name="Zeng Q."/>
            <person name="Birren B.W."/>
            <person name="Cuomo C.A."/>
            <person name="White T.C."/>
        </authorList>
    </citation>
    <scope>NUCLEOTIDE SEQUENCE [LARGE SCALE GENOMIC DNA]</scope>
    <source>
        <strain evidence="3">ATCC MYA-4605 / CBS 113480</strain>
    </source>
</reference>
<feature type="domain" description="Heterokaryon incompatibility" evidence="1">
    <location>
        <begin position="41"/>
        <end position="191"/>
    </location>
</feature>
<dbReference type="OMA" id="RYVWWDW"/>
<dbReference type="InterPro" id="IPR010730">
    <property type="entry name" value="HET"/>
</dbReference>
<evidence type="ECO:0000259" key="1">
    <source>
        <dbReference type="Pfam" id="PF06985"/>
    </source>
</evidence>